<dbReference type="GeneID" id="93578148"/>
<accession>A0A1L9U9K8</accession>
<dbReference type="EMBL" id="KV878690">
    <property type="protein sequence ID" value="OJJ68376.1"/>
    <property type="molecule type" value="Genomic_DNA"/>
</dbReference>
<dbReference type="AlphaFoldDB" id="A0A1L9U9K8"/>
<sequence>MVHLHPLRVASVQPAKLGSVIGRLPLMLPSSIHRHPPKKDGYFVLQTPDWQTAASVSLPSNPSPVTCIFLLPPCPVSRKL</sequence>
<organism evidence="1 2">
    <name type="scientific">Aspergillus brasiliensis (strain CBS 101740 / IMI 381727 / IBT 21946)</name>
    <dbReference type="NCBI Taxonomy" id="767769"/>
    <lineage>
        <taxon>Eukaryota</taxon>
        <taxon>Fungi</taxon>
        <taxon>Dikarya</taxon>
        <taxon>Ascomycota</taxon>
        <taxon>Pezizomycotina</taxon>
        <taxon>Eurotiomycetes</taxon>
        <taxon>Eurotiomycetidae</taxon>
        <taxon>Eurotiales</taxon>
        <taxon>Aspergillaceae</taxon>
        <taxon>Aspergillus</taxon>
        <taxon>Aspergillus subgen. Circumdati</taxon>
    </lineage>
</organism>
<keyword evidence="2" id="KW-1185">Reference proteome</keyword>
<protein>
    <submittedName>
        <fullName evidence="1">Uncharacterized protein</fullName>
    </submittedName>
</protein>
<dbReference type="RefSeq" id="XP_067475625.1">
    <property type="nucleotide sequence ID" value="XM_067625660.1"/>
</dbReference>
<dbReference type="Proteomes" id="UP000184499">
    <property type="component" value="Unassembled WGS sequence"/>
</dbReference>
<reference evidence="2" key="1">
    <citation type="journal article" date="2017" name="Genome Biol.">
        <title>Comparative genomics reveals high biological diversity and specific adaptations in the industrially and medically important fungal genus Aspergillus.</title>
        <authorList>
            <person name="de Vries R.P."/>
            <person name="Riley R."/>
            <person name="Wiebenga A."/>
            <person name="Aguilar-Osorio G."/>
            <person name="Amillis S."/>
            <person name="Uchima C.A."/>
            <person name="Anderluh G."/>
            <person name="Asadollahi M."/>
            <person name="Askin M."/>
            <person name="Barry K."/>
            <person name="Battaglia E."/>
            <person name="Bayram O."/>
            <person name="Benocci T."/>
            <person name="Braus-Stromeyer S.A."/>
            <person name="Caldana C."/>
            <person name="Canovas D."/>
            <person name="Cerqueira G.C."/>
            <person name="Chen F."/>
            <person name="Chen W."/>
            <person name="Choi C."/>
            <person name="Clum A."/>
            <person name="Dos Santos R.A."/>
            <person name="Damasio A.R."/>
            <person name="Diallinas G."/>
            <person name="Emri T."/>
            <person name="Fekete E."/>
            <person name="Flipphi M."/>
            <person name="Freyberg S."/>
            <person name="Gallo A."/>
            <person name="Gournas C."/>
            <person name="Habgood R."/>
            <person name="Hainaut M."/>
            <person name="Harispe M.L."/>
            <person name="Henrissat B."/>
            <person name="Hilden K.S."/>
            <person name="Hope R."/>
            <person name="Hossain A."/>
            <person name="Karabika E."/>
            <person name="Karaffa L."/>
            <person name="Karanyi Z."/>
            <person name="Krasevec N."/>
            <person name="Kuo A."/>
            <person name="Kusch H."/>
            <person name="LaButti K."/>
            <person name="Lagendijk E.L."/>
            <person name="Lapidus A."/>
            <person name="Levasseur A."/>
            <person name="Lindquist E."/>
            <person name="Lipzen A."/>
            <person name="Logrieco A.F."/>
            <person name="MacCabe A."/>
            <person name="Maekelae M.R."/>
            <person name="Malavazi I."/>
            <person name="Melin P."/>
            <person name="Meyer V."/>
            <person name="Mielnichuk N."/>
            <person name="Miskei M."/>
            <person name="Molnar A.P."/>
            <person name="Mule G."/>
            <person name="Ngan C.Y."/>
            <person name="Orejas M."/>
            <person name="Orosz E."/>
            <person name="Ouedraogo J.P."/>
            <person name="Overkamp K.M."/>
            <person name="Park H.-S."/>
            <person name="Perrone G."/>
            <person name="Piumi F."/>
            <person name="Punt P.J."/>
            <person name="Ram A.F."/>
            <person name="Ramon A."/>
            <person name="Rauscher S."/>
            <person name="Record E."/>
            <person name="Riano-Pachon D.M."/>
            <person name="Robert V."/>
            <person name="Roehrig J."/>
            <person name="Ruller R."/>
            <person name="Salamov A."/>
            <person name="Salih N.S."/>
            <person name="Samson R.A."/>
            <person name="Sandor E."/>
            <person name="Sanguinetti M."/>
            <person name="Schuetze T."/>
            <person name="Sepcic K."/>
            <person name="Shelest E."/>
            <person name="Sherlock G."/>
            <person name="Sophianopoulou V."/>
            <person name="Squina F.M."/>
            <person name="Sun H."/>
            <person name="Susca A."/>
            <person name="Todd R.B."/>
            <person name="Tsang A."/>
            <person name="Unkles S.E."/>
            <person name="van de Wiele N."/>
            <person name="van Rossen-Uffink D."/>
            <person name="Oliveira J.V."/>
            <person name="Vesth T.C."/>
            <person name="Visser J."/>
            <person name="Yu J.-H."/>
            <person name="Zhou M."/>
            <person name="Andersen M.R."/>
            <person name="Archer D.B."/>
            <person name="Baker S.E."/>
            <person name="Benoit I."/>
            <person name="Brakhage A.A."/>
            <person name="Braus G.H."/>
            <person name="Fischer R."/>
            <person name="Frisvad J.C."/>
            <person name="Goldman G.H."/>
            <person name="Houbraken J."/>
            <person name="Oakley B."/>
            <person name="Pocsi I."/>
            <person name="Scazzocchio C."/>
            <person name="Seiboth B."/>
            <person name="vanKuyk P.A."/>
            <person name="Wortman J."/>
            <person name="Dyer P.S."/>
            <person name="Grigoriev I.V."/>
        </authorList>
    </citation>
    <scope>NUCLEOTIDE SEQUENCE [LARGE SCALE GENOMIC DNA]</scope>
    <source>
        <strain evidence="2">CBS 101740 / IMI 381727 / IBT 21946</strain>
    </source>
</reference>
<evidence type="ECO:0000313" key="1">
    <source>
        <dbReference type="EMBL" id="OJJ68376.1"/>
    </source>
</evidence>
<gene>
    <name evidence="1" type="ORF">ASPBRDRAFT_46576</name>
</gene>
<proteinExistence type="predicted"/>
<evidence type="ECO:0000313" key="2">
    <source>
        <dbReference type="Proteomes" id="UP000184499"/>
    </source>
</evidence>
<name>A0A1L9U9K8_ASPBC</name>
<dbReference type="VEuPathDB" id="FungiDB:ASPBRDRAFT_46576"/>